<keyword evidence="1" id="KW-0812">Transmembrane</keyword>
<dbReference type="AlphaFoldDB" id="A0A3E5EH69"/>
<dbReference type="InterPro" id="IPR036390">
    <property type="entry name" value="WH_DNA-bd_sf"/>
</dbReference>
<evidence type="ECO:0000256" key="1">
    <source>
        <dbReference type="SAM" id="Phobius"/>
    </source>
</evidence>
<sequence>MDRNIRGEIQKLLYRGPAMTVANISEELRISKATCKECLNQLIEKKEVYSFKAKNSGRIYYAIDEGMTVDDLENMRKVMKEETVNAKDAYDDLAEKYDEVSKNVNGLYANIISIISVFVAIFALITVNANITFELTKQNMCDVFWGIIVVNVFVVICIMILLAATRIFIINPLLGKGKKKKDERG</sequence>
<dbReference type="SUPFAM" id="SSF46785">
    <property type="entry name" value="Winged helix' DNA-binding domain"/>
    <property type="match status" value="1"/>
</dbReference>
<dbReference type="EMBL" id="QSVB01000021">
    <property type="protein sequence ID" value="RGN88014.1"/>
    <property type="molecule type" value="Genomic_DNA"/>
</dbReference>
<keyword evidence="1" id="KW-1133">Transmembrane helix</keyword>
<dbReference type="Proteomes" id="UP000260841">
    <property type="component" value="Unassembled WGS sequence"/>
</dbReference>
<dbReference type="RefSeq" id="WP_117607032.1">
    <property type="nucleotide sequence ID" value="NZ_QSVB01000021.1"/>
</dbReference>
<evidence type="ECO:0000313" key="3">
    <source>
        <dbReference type="Proteomes" id="UP000260841"/>
    </source>
</evidence>
<evidence type="ECO:0000313" key="2">
    <source>
        <dbReference type="EMBL" id="RGN88014.1"/>
    </source>
</evidence>
<dbReference type="InterPro" id="IPR036388">
    <property type="entry name" value="WH-like_DNA-bd_sf"/>
</dbReference>
<comment type="caution">
    <text evidence="2">The sequence shown here is derived from an EMBL/GenBank/DDBJ whole genome shotgun (WGS) entry which is preliminary data.</text>
</comment>
<feature type="transmembrane region" description="Helical" evidence="1">
    <location>
        <begin position="143"/>
        <end position="169"/>
    </location>
</feature>
<dbReference type="CDD" id="cd00090">
    <property type="entry name" value="HTH_ARSR"/>
    <property type="match status" value="1"/>
</dbReference>
<accession>A0A3E5EH69</accession>
<gene>
    <name evidence="2" type="ORF">DXB36_14510</name>
</gene>
<keyword evidence="1" id="KW-0472">Membrane</keyword>
<protein>
    <submittedName>
        <fullName evidence="2">ArsR family transcriptional regulator</fullName>
    </submittedName>
</protein>
<organism evidence="2 3">
    <name type="scientific">Dorea formicigenerans</name>
    <dbReference type="NCBI Taxonomy" id="39486"/>
    <lineage>
        <taxon>Bacteria</taxon>
        <taxon>Bacillati</taxon>
        <taxon>Bacillota</taxon>
        <taxon>Clostridia</taxon>
        <taxon>Lachnospirales</taxon>
        <taxon>Lachnospiraceae</taxon>
        <taxon>Dorea</taxon>
    </lineage>
</organism>
<reference evidence="2 3" key="1">
    <citation type="submission" date="2018-08" db="EMBL/GenBank/DDBJ databases">
        <title>A genome reference for cultivated species of the human gut microbiota.</title>
        <authorList>
            <person name="Zou Y."/>
            <person name="Xue W."/>
            <person name="Luo G."/>
        </authorList>
    </citation>
    <scope>NUCLEOTIDE SEQUENCE [LARGE SCALE GENOMIC DNA]</scope>
    <source>
        <strain evidence="2 3">OM03-2</strain>
    </source>
</reference>
<dbReference type="InterPro" id="IPR011991">
    <property type="entry name" value="ArsR-like_HTH"/>
</dbReference>
<feature type="transmembrane region" description="Helical" evidence="1">
    <location>
        <begin position="107"/>
        <end position="131"/>
    </location>
</feature>
<name>A0A3E5EH69_9FIRM</name>
<proteinExistence type="predicted"/>
<dbReference type="Gene3D" id="1.10.10.10">
    <property type="entry name" value="Winged helix-like DNA-binding domain superfamily/Winged helix DNA-binding domain"/>
    <property type="match status" value="1"/>
</dbReference>